<dbReference type="Pfam" id="PF01597">
    <property type="entry name" value="GCV_H"/>
    <property type="match status" value="1"/>
</dbReference>
<dbReference type="InterPro" id="IPR033753">
    <property type="entry name" value="GCV_H/Fam206"/>
</dbReference>
<dbReference type="EMBL" id="DRZI01000147">
    <property type="protein sequence ID" value="HHP81703.1"/>
    <property type="molecule type" value="Genomic_DNA"/>
</dbReference>
<protein>
    <submittedName>
        <fullName evidence="4">Glycine cleavage system protein H</fullName>
    </submittedName>
</protein>
<dbReference type="GO" id="GO:0009249">
    <property type="term" value="P:protein lipoylation"/>
    <property type="evidence" value="ECO:0007669"/>
    <property type="project" value="TreeGrafter"/>
</dbReference>
<dbReference type="GO" id="GO:0019464">
    <property type="term" value="P:glycine decarboxylation via glycine cleavage system"/>
    <property type="evidence" value="ECO:0007669"/>
    <property type="project" value="InterPro"/>
</dbReference>
<accession>A0A7C5XI74</accession>
<dbReference type="AlphaFoldDB" id="A0A7C5XI74"/>
<dbReference type="InterPro" id="IPR000089">
    <property type="entry name" value="Biotin_lipoyl"/>
</dbReference>
<proteinExistence type="inferred from homology"/>
<comment type="similarity">
    <text evidence="1">Belongs to the GcvH family.</text>
</comment>
<gene>
    <name evidence="4" type="ORF">ENM84_03470</name>
</gene>
<name>A0A7C5XI74_9CREN</name>
<dbReference type="InterPro" id="IPR002930">
    <property type="entry name" value="GCV_H"/>
</dbReference>
<dbReference type="GO" id="GO:0005829">
    <property type="term" value="C:cytosol"/>
    <property type="evidence" value="ECO:0007669"/>
    <property type="project" value="TreeGrafter"/>
</dbReference>
<keyword evidence="2" id="KW-0450">Lipoyl</keyword>
<comment type="caution">
    <text evidence="4">The sequence shown here is derived from an EMBL/GenBank/DDBJ whole genome shotgun (WGS) entry which is preliminary data.</text>
</comment>
<dbReference type="GO" id="GO:0005960">
    <property type="term" value="C:glycine cleavage complex"/>
    <property type="evidence" value="ECO:0007669"/>
    <property type="project" value="InterPro"/>
</dbReference>
<dbReference type="PROSITE" id="PS50968">
    <property type="entry name" value="BIOTINYL_LIPOYL"/>
    <property type="match status" value="1"/>
</dbReference>
<evidence type="ECO:0000256" key="1">
    <source>
        <dbReference type="ARBA" id="ARBA00009249"/>
    </source>
</evidence>
<dbReference type="Gene3D" id="2.40.50.100">
    <property type="match status" value="1"/>
</dbReference>
<dbReference type="InterPro" id="IPR011053">
    <property type="entry name" value="Single_hybrid_motif"/>
</dbReference>
<dbReference type="SUPFAM" id="SSF51230">
    <property type="entry name" value="Single hybrid motif"/>
    <property type="match status" value="1"/>
</dbReference>
<organism evidence="4">
    <name type="scientific">Ignisphaera aggregans</name>
    <dbReference type="NCBI Taxonomy" id="334771"/>
    <lineage>
        <taxon>Archaea</taxon>
        <taxon>Thermoproteota</taxon>
        <taxon>Thermoprotei</taxon>
        <taxon>Desulfurococcales</taxon>
        <taxon>Desulfurococcaceae</taxon>
        <taxon>Ignisphaera</taxon>
    </lineage>
</organism>
<dbReference type="InterPro" id="IPR003016">
    <property type="entry name" value="2-oxoA_DH_lipoyl-BS"/>
</dbReference>
<dbReference type="CDD" id="cd06848">
    <property type="entry name" value="GCS_H"/>
    <property type="match status" value="1"/>
</dbReference>
<evidence type="ECO:0000259" key="3">
    <source>
        <dbReference type="PROSITE" id="PS50968"/>
    </source>
</evidence>
<sequence length="145" mass="16440">MTKVDSFELKEELYYWPRNLSWAKIESSNRVRVGLSDVGAKAAGEIVFIRFRPIGTIVRQGQPIAVIESAKWVGPIESPVTGKIIEVNNELRKNPKMIMNDPYGSGWVAVIEPSNLDEDLKNLLKGSDPQTVEWYKEQIAKLIKR</sequence>
<dbReference type="PROSITE" id="PS00189">
    <property type="entry name" value="LIPOYL"/>
    <property type="match status" value="1"/>
</dbReference>
<dbReference type="PANTHER" id="PTHR11715">
    <property type="entry name" value="GLYCINE CLEAVAGE SYSTEM H PROTEIN"/>
    <property type="match status" value="1"/>
</dbReference>
<evidence type="ECO:0000256" key="2">
    <source>
        <dbReference type="ARBA" id="ARBA00022823"/>
    </source>
</evidence>
<feature type="domain" description="Lipoyl-binding" evidence="3">
    <location>
        <begin position="30"/>
        <end position="112"/>
    </location>
</feature>
<reference evidence="4" key="1">
    <citation type="journal article" date="2020" name="mSystems">
        <title>Genome- and Community-Level Interaction Insights into Carbon Utilization and Element Cycling Functions of Hydrothermarchaeota in Hydrothermal Sediment.</title>
        <authorList>
            <person name="Zhou Z."/>
            <person name="Liu Y."/>
            <person name="Xu W."/>
            <person name="Pan J."/>
            <person name="Luo Z.H."/>
            <person name="Li M."/>
        </authorList>
    </citation>
    <scope>NUCLEOTIDE SEQUENCE [LARGE SCALE GENOMIC DNA]</scope>
    <source>
        <strain evidence="4">SpSt-1121</strain>
    </source>
</reference>
<dbReference type="PANTHER" id="PTHR11715:SF3">
    <property type="entry name" value="GLYCINE CLEAVAGE SYSTEM H PROTEIN-RELATED"/>
    <property type="match status" value="1"/>
</dbReference>
<evidence type="ECO:0000313" key="4">
    <source>
        <dbReference type="EMBL" id="HHP81703.1"/>
    </source>
</evidence>